<feature type="domain" description="VWFA" evidence="1">
    <location>
        <begin position="232"/>
        <end position="408"/>
    </location>
</feature>
<dbReference type="CDD" id="cd00198">
    <property type="entry name" value="vWFA"/>
    <property type="match status" value="1"/>
</dbReference>
<sequence length="422" mass="48099">MQNPPTLPCLPETGEAQGRLDENIMHFGRVLRQAGLPVGPGKILDALKAVEAVGLENRDDFYWALHAVLVNRQDQRLIFDQAFHFFWRNPKLLDRMMGMLLPTFRGEELLQQEDEILRRIAEALAPSDSSGQVGQNQPDQDEDTRIELDASLTYSAREQLAEKDFEKMSLDELASVRAVMKRLALPMKPYQTRRFQAHANGRKVDMRNSMRASARRGGEGIWLKYRRQRTVKPPLVVLCDISGSMDRYARTILFYLHALSNDRDRVHTFLFGTRLTNISRHLRRKDPDQALDLISKQVQDWSGGTRIGDALQSFNKDWSRRVLGQGAVVLLITDGLDRAGAEGVSKEMERLHKSCRKLIWLNPLLRFDQYEPKSRGARAIMAHVDEFRPVHNLVSVAQLGQALSGNGCMSDLEMADWKKRAS</sequence>
<dbReference type="EMBL" id="QRDW01000004">
    <property type="protein sequence ID" value="RED50970.1"/>
    <property type="molecule type" value="Genomic_DNA"/>
</dbReference>
<dbReference type="Pfam" id="PF05762">
    <property type="entry name" value="VWA_CoxE"/>
    <property type="match status" value="1"/>
</dbReference>
<dbReference type="PANTHER" id="PTHR39338">
    <property type="entry name" value="BLL5662 PROTEIN-RELATED"/>
    <property type="match status" value="1"/>
</dbReference>
<dbReference type="RefSeq" id="WP_115936754.1">
    <property type="nucleotide sequence ID" value="NZ_QRDW01000004.1"/>
</dbReference>
<comment type="caution">
    <text evidence="2">The sequence shown here is derived from an EMBL/GenBank/DDBJ whole genome shotgun (WGS) entry which is preliminary data.</text>
</comment>
<protein>
    <recommendedName>
        <fullName evidence="1">VWFA domain-containing protein</fullName>
    </recommendedName>
</protein>
<proteinExistence type="predicted"/>
<reference evidence="2 3" key="1">
    <citation type="submission" date="2018-07" db="EMBL/GenBank/DDBJ databases">
        <title>Genomic Encyclopedia of Type Strains, Phase III (KMG-III): the genomes of soil and plant-associated and newly described type strains.</title>
        <authorList>
            <person name="Whitman W."/>
        </authorList>
    </citation>
    <scope>NUCLEOTIDE SEQUENCE [LARGE SCALE GENOMIC DNA]</scope>
    <source>
        <strain evidence="2 3">CECT 8488</strain>
    </source>
</reference>
<evidence type="ECO:0000313" key="2">
    <source>
        <dbReference type="EMBL" id="RED50970.1"/>
    </source>
</evidence>
<evidence type="ECO:0000259" key="1">
    <source>
        <dbReference type="SMART" id="SM00327"/>
    </source>
</evidence>
<evidence type="ECO:0000313" key="3">
    <source>
        <dbReference type="Proteomes" id="UP000256845"/>
    </source>
</evidence>
<dbReference type="Proteomes" id="UP000256845">
    <property type="component" value="Unassembled WGS sequence"/>
</dbReference>
<keyword evidence="3" id="KW-1185">Reference proteome</keyword>
<accession>A0A3D9HN94</accession>
<organism evidence="2 3">
    <name type="scientific">Aestuariispira insulae</name>
    <dbReference type="NCBI Taxonomy" id="1461337"/>
    <lineage>
        <taxon>Bacteria</taxon>
        <taxon>Pseudomonadati</taxon>
        <taxon>Pseudomonadota</taxon>
        <taxon>Alphaproteobacteria</taxon>
        <taxon>Rhodospirillales</taxon>
        <taxon>Kiloniellaceae</taxon>
        <taxon>Aestuariispira</taxon>
    </lineage>
</organism>
<dbReference type="InterPro" id="IPR036465">
    <property type="entry name" value="vWFA_dom_sf"/>
</dbReference>
<name>A0A3D9HN94_9PROT</name>
<dbReference type="InterPro" id="IPR002035">
    <property type="entry name" value="VWF_A"/>
</dbReference>
<dbReference type="PANTHER" id="PTHR39338:SF6">
    <property type="entry name" value="BLL5662 PROTEIN"/>
    <property type="match status" value="1"/>
</dbReference>
<dbReference type="InterPro" id="IPR011195">
    <property type="entry name" value="UCP010256"/>
</dbReference>
<dbReference type="PIRSF" id="PIRSF010256">
    <property type="entry name" value="CoxE_vWa"/>
    <property type="match status" value="1"/>
</dbReference>
<dbReference type="SMART" id="SM00327">
    <property type="entry name" value="VWA"/>
    <property type="match status" value="1"/>
</dbReference>
<dbReference type="SUPFAM" id="SSF53300">
    <property type="entry name" value="vWA-like"/>
    <property type="match status" value="1"/>
</dbReference>
<dbReference type="AlphaFoldDB" id="A0A3D9HN94"/>
<dbReference type="Gene3D" id="3.40.50.410">
    <property type="entry name" value="von Willebrand factor, type A domain"/>
    <property type="match status" value="1"/>
</dbReference>
<gene>
    <name evidence="2" type="ORF">DFP90_104243</name>
</gene>
<dbReference type="InterPro" id="IPR008912">
    <property type="entry name" value="Uncharacterised_CoxE"/>
</dbReference>
<dbReference type="OrthoDB" id="9790469at2"/>